<evidence type="ECO:0000313" key="2">
    <source>
        <dbReference type="EMBL" id="OXB61042.1"/>
    </source>
</evidence>
<proteinExistence type="predicted"/>
<sequence length="255" mass="28430">NSSLHESSMRLRRGSLQNSSPDTGELKFNESAIQSPLNINLNIEQQDHVQRESMDLRGTAEMQKVEPVMVGPTSRDSAVLEHFATSMELVKLMSTEERTQEEMINVCGTSRNLSTECEKPQLGLEDYLDESAVDRPAVQNPCPSTDIQCAVSFAQSYLSSLPTRFISCIYFQNETHARDCEQQHISSTEETSVNDDHRCPEEEQTFILTLVEILGDSEEFSTSALQEQTSEPLLPAPILISPVKSSGTSLTEVER</sequence>
<organism evidence="2 3">
    <name type="scientific">Callipepla squamata</name>
    <name type="common">Scaled quail</name>
    <dbReference type="NCBI Taxonomy" id="9009"/>
    <lineage>
        <taxon>Eukaryota</taxon>
        <taxon>Metazoa</taxon>
        <taxon>Chordata</taxon>
        <taxon>Craniata</taxon>
        <taxon>Vertebrata</taxon>
        <taxon>Euteleostomi</taxon>
        <taxon>Archelosauria</taxon>
        <taxon>Archosauria</taxon>
        <taxon>Dinosauria</taxon>
        <taxon>Saurischia</taxon>
        <taxon>Theropoda</taxon>
        <taxon>Coelurosauria</taxon>
        <taxon>Aves</taxon>
        <taxon>Neognathae</taxon>
        <taxon>Galloanserae</taxon>
        <taxon>Galliformes</taxon>
        <taxon>Odontophoridae</taxon>
        <taxon>Callipepla</taxon>
    </lineage>
</organism>
<name>A0A226N0K2_CALSU</name>
<dbReference type="STRING" id="9009.A0A226N0K2"/>
<dbReference type="EMBL" id="MCFN01000298">
    <property type="protein sequence ID" value="OXB61042.1"/>
    <property type="molecule type" value="Genomic_DNA"/>
</dbReference>
<keyword evidence="3" id="KW-1185">Reference proteome</keyword>
<evidence type="ECO:0000313" key="3">
    <source>
        <dbReference type="Proteomes" id="UP000198323"/>
    </source>
</evidence>
<protein>
    <submittedName>
        <fullName evidence="2">Uncharacterized protein</fullName>
    </submittedName>
</protein>
<dbReference type="OrthoDB" id="272624at2759"/>
<feature type="non-terminal residue" evidence="2">
    <location>
        <position position="1"/>
    </location>
</feature>
<feature type="region of interest" description="Disordered" evidence="1">
    <location>
        <begin position="1"/>
        <end position="26"/>
    </location>
</feature>
<dbReference type="AlphaFoldDB" id="A0A226N0K2"/>
<comment type="caution">
    <text evidence="2">The sequence shown here is derived from an EMBL/GenBank/DDBJ whole genome shotgun (WGS) entry which is preliminary data.</text>
</comment>
<reference evidence="2 3" key="1">
    <citation type="submission" date="2016-07" db="EMBL/GenBank/DDBJ databases">
        <title>Disparate Historic Effective Population Sizes Predicted by Modern Levels of Genome Diversity for the Scaled Quail (Callipepla squamata) and the Northern Bobwhite (Colinus virginianus): Inferences from First and Second Generation Draft Genome Assemblies for Sympatric New World Quail.</title>
        <authorList>
            <person name="Oldeschulte D.L."/>
            <person name="Halley Y.A."/>
            <person name="Bhattarai E.K."/>
            <person name="Brashear W.A."/>
            <person name="Hill J."/>
            <person name="Metz R.P."/>
            <person name="Johnson C.D."/>
            <person name="Rollins D."/>
            <person name="Peterson M.J."/>
            <person name="Bickhart D.M."/>
            <person name="Decker J.E."/>
            <person name="Seabury C.M."/>
        </authorList>
    </citation>
    <scope>NUCLEOTIDE SEQUENCE [LARGE SCALE GENOMIC DNA]</scope>
    <source>
        <strain evidence="2 3">Texas</strain>
        <tissue evidence="2">Leg muscle</tissue>
    </source>
</reference>
<evidence type="ECO:0000256" key="1">
    <source>
        <dbReference type="SAM" id="MobiDB-lite"/>
    </source>
</evidence>
<accession>A0A226N0K2</accession>
<gene>
    <name evidence="2" type="ORF">ASZ78_014949</name>
</gene>
<dbReference type="Proteomes" id="UP000198323">
    <property type="component" value="Unassembled WGS sequence"/>
</dbReference>